<keyword evidence="2" id="KW-1185">Reference proteome</keyword>
<protein>
    <submittedName>
        <fullName evidence="1">M-phase phosphoprotein 8</fullName>
    </submittedName>
</protein>
<sequence>MQTGCAGEYEVEYIHGNQTHYQKPQYYVKWKGYPLEKSTWELMSNLTNAQEAVQLYLNKKNWKGGPSREEGDGVRIDNSSSLETQAQEQEFNPEPGSFGLPGL</sequence>
<gene>
    <name evidence="1" type="primary">MPP8_26</name>
    <name evidence="1" type="ORF">DSO57_1027503</name>
</gene>
<evidence type="ECO:0000313" key="1">
    <source>
        <dbReference type="EMBL" id="KAJ9084128.1"/>
    </source>
</evidence>
<name>A0ACC2UAT1_9FUNG</name>
<evidence type="ECO:0000313" key="2">
    <source>
        <dbReference type="Proteomes" id="UP001165960"/>
    </source>
</evidence>
<accession>A0ACC2UAT1</accession>
<dbReference type="Proteomes" id="UP001165960">
    <property type="component" value="Unassembled WGS sequence"/>
</dbReference>
<comment type="caution">
    <text evidence="1">The sequence shown here is derived from an EMBL/GenBank/DDBJ whole genome shotgun (WGS) entry which is preliminary data.</text>
</comment>
<organism evidence="1 2">
    <name type="scientific">Entomophthora muscae</name>
    <dbReference type="NCBI Taxonomy" id="34485"/>
    <lineage>
        <taxon>Eukaryota</taxon>
        <taxon>Fungi</taxon>
        <taxon>Fungi incertae sedis</taxon>
        <taxon>Zoopagomycota</taxon>
        <taxon>Entomophthoromycotina</taxon>
        <taxon>Entomophthoromycetes</taxon>
        <taxon>Entomophthorales</taxon>
        <taxon>Entomophthoraceae</taxon>
        <taxon>Entomophthora</taxon>
    </lineage>
</organism>
<dbReference type="EMBL" id="QTSX02000878">
    <property type="protein sequence ID" value="KAJ9084128.1"/>
    <property type="molecule type" value="Genomic_DNA"/>
</dbReference>
<reference evidence="1" key="1">
    <citation type="submission" date="2022-04" db="EMBL/GenBank/DDBJ databases">
        <title>Genome of the entomopathogenic fungus Entomophthora muscae.</title>
        <authorList>
            <person name="Elya C."/>
            <person name="Lovett B.R."/>
            <person name="Lee E."/>
            <person name="Macias A.M."/>
            <person name="Hajek A.E."/>
            <person name="De Bivort B.L."/>
            <person name="Kasson M.T."/>
            <person name="De Fine Licht H.H."/>
            <person name="Stajich J.E."/>
        </authorList>
    </citation>
    <scope>NUCLEOTIDE SEQUENCE</scope>
    <source>
        <strain evidence="1">Berkeley</strain>
    </source>
</reference>
<proteinExistence type="predicted"/>